<dbReference type="Proteomes" id="UP000244722">
    <property type="component" value="Unassembled WGS sequence"/>
</dbReference>
<evidence type="ECO:0000313" key="3">
    <source>
        <dbReference type="Proteomes" id="UP000244722"/>
    </source>
</evidence>
<evidence type="ECO:0000256" key="1">
    <source>
        <dbReference type="SAM" id="MobiDB-lite"/>
    </source>
</evidence>
<gene>
    <name evidence="2" type="ORF">B9Z19DRAFT_1105101</name>
</gene>
<dbReference type="AlphaFoldDB" id="A0A2T7A7A8"/>
<feature type="compositionally biased region" description="Basic and acidic residues" evidence="1">
    <location>
        <begin position="126"/>
        <end position="145"/>
    </location>
</feature>
<feature type="compositionally biased region" description="Basic and acidic residues" evidence="1">
    <location>
        <begin position="228"/>
        <end position="249"/>
    </location>
</feature>
<feature type="compositionally biased region" description="Basic and acidic residues" evidence="1">
    <location>
        <begin position="197"/>
        <end position="209"/>
    </location>
</feature>
<accession>A0A2T7A7A8</accession>
<comment type="caution">
    <text evidence="2">The sequence shown here is derived from an EMBL/GenBank/DDBJ whole genome shotgun (WGS) entry which is preliminary data.</text>
</comment>
<keyword evidence="3" id="KW-1185">Reference proteome</keyword>
<protein>
    <submittedName>
        <fullName evidence="2">Uncharacterized protein</fullName>
    </submittedName>
</protein>
<feature type="region of interest" description="Disordered" evidence="1">
    <location>
        <begin position="171"/>
        <end position="274"/>
    </location>
</feature>
<reference evidence="2 3" key="1">
    <citation type="submission" date="2017-04" db="EMBL/GenBank/DDBJ databases">
        <title>Draft genome sequence of Tuber borchii Vittad., a whitish edible truffle.</title>
        <authorList>
            <consortium name="DOE Joint Genome Institute"/>
            <person name="Murat C."/>
            <person name="Kuo A."/>
            <person name="Barry K.W."/>
            <person name="Clum A."/>
            <person name="Dockter R.B."/>
            <person name="Fauchery L."/>
            <person name="Iotti M."/>
            <person name="Kohler A."/>
            <person name="Labutti K."/>
            <person name="Lindquist E.A."/>
            <person name="Lipzen A."/>
            <person name="Ohm R.A."/>
            <person name="Wang M."/>
            <person name="Grigoriev I.V."/>
            <person name="Zambonelli A."/>
            <person name="Martin F.M."/>
        </authorList>
    </citation>
    <scope>NUCLEOTIDE SEQUENCE [LARGE SCALE GENOMIC DNA]</scope>
    <source>
        <strain evidence="2 3">Tbo3840</strain>
    </source>
</reference>
<proteinExistence type="predicted"/>
<feature type="region of interest" description="Disordered" evidence="1">
    <location>
        <begin position="123"/>
        <end position="145"/>
    </location>
</feature>
<organism evidence="2 3">
    <name type="scientific">Tuber borchii</name>
    <name type="common">White truffle</name>
    <dbReference type="NCBI Taxonomy" id="42251"/>
    <lineage>
        <taxon>Eukaryota</taxon>
        <taxon>Fungi</taxon>
        <taxon>Dikarya</taxon>
        <taxon>Ascomycota</taxon>
        <taxon>Pezizomycotina</taxon>
        <taxon>Pezizomycetes</taxon>
        <taxon>Pezizales</taxon>
        <taxon>Tuberaceae</taxon>
        <taxon>Tuber</taxon>
    </lineage>
</organism>
<evidence type="ECO:0000313" key="2">
    <source>
        <dbReference type="EMBL" id="PUU83627.1"/>
    </source>
</evidence>
<dbReference type="EMBL" id="NESQ01000009">
    <property type="protein sequence ID" value="PUU83627.1"/>
    <property type="molecule type" value="Genomic_DNA"/>
</dbReference>
<sequence length="287" mass="30724">MCIQTITSYACKHVSTAYNTTTPHCSATSICTLPSPLPARNVKSSLLCAKCLTEKVERDANQMRELEHFARISGGEVKVAGEKEKVVEIEAKSVRVIAKGLEEAGHVTEGLLKKAGKVIEGSTHSGFKEKEEIAEASDEKGVEDGTMDTKEAGVEVGLDEGITNLMGVNAEESGAPGQIQSEEPDTLSFRDISLDEPIQKVDAKSESKIGKPGSPETNKAGRSLSGPSEKKDLELKNIKAKNHTPERSKIARSTSTLTPKKSIKSSASPKTNDLATAKGKLCRTFWG</sequence>
<dbReference type="OrthoDB" id="5409245at2759"/>
<name>A0A2T7A7A8_TUBBO</name>